<name>F4B4Z4_ACIHW</name>
<keyword evidence="1" id="KW-1277">Toxin-antitoxin system</keyword>
<dbReference type="Pfam" id="PF01934">
    <property type="entry name" value="HepT-like"/>
    <property type="match status" value="1"/>
</dbReference>
<evidence type="ECO:0000256" key="1">
    <source>
        <dbReference type="ARBA" id="ARBA00022649"/>
    </source>
</evidence>
<reference key="2">
    <citation type="journal article" date="2011" name="Extremophiles">
        <title>Genomic analyses of Acidianus hospitalis W1 a host for studying crenarchaeal virus and plasmid life cycles.</title>
        <authorList>
            <person name="You X.Y."/>
            <person name="Liu C."/>
            <person name="Wang S.Y."/>
            <person name="Jiang C.Y."/>
            <person name="Shah S.A."/>
            <person name="Prangishvili D."/>
            <person name="Liu S.J."/>
            <person name="Garrett R.A."/>
        </authorList>
    </citation>
    <scope>NUCLEOTIDE SEQUENCE</scope>
    <source>
        <strain>W1</strain>
    </source>
</reference>
<dbReference type="NCBIfam" id="NF047751">
    <property type="entry name" value="HepT_toxin"/>
    <property type="match status" value="1"/>
</dbReference>
<keyword evidence="6" id="KW-1185">Reference proteome</keyword>
<dbReference type="GO" id="GO:0004540">
    <property type="term" value="F:RNA nuclease activity"/>
    <property type="evidence" value="ECO:0007669"/>
    <property type="project" value="InterPro"/>
</dbReference>
<keyword evidence="3" id="KW-0378">Hydrolase</keyword>
<evidence type="ECO:0000313" key="6">
    <source>
        <dbReference type="Proteomes" id="UP000008458"/>
    </source>
</evidence>
<dbReference type="Gene3D" id="1.20.120.580">
    <property type="entry name" value="bsu32300-like"/>
    <property type="match status" value="1"/>
</dbReference>
<evidence type="ECO:0000256" key="4">
    <source>
        <dbReference type="ARBA" id="ARBA00024207"/>
    </source>
</evidence>
<dbReference type="GO" id="GO:0110001">
    <property type="term" value="C:toxin-antitoxin complex"/>
    <property type="evidence" value="ECO:0007669"/>
    <property type="project" value="InterPro"/>
</dbReference>
<dbReference type="RefSeq" id="WP_013775075.1">
    <property type="nucleotide sequence ID" value="NC_015518.1"/>
</dbReference>
<dbReference type="HOGENOM" id="CLU_153000_0_0_2"/>
<dbReference type="OrthoDB" id="42093at2157"/>
<sequence>MAILDKLLENLKDCTSKLDEANNVDLDSWFNLFAILHLLQVQAQSFIELVQTLLSNMGISCQGYRDSIRKLYEKNLITAEERDFLISVVGFRNIIVHEYATVNPIFVKKIMENKEYRRLLEIAYNLREKAKNYWDC</sequence>
<dbReference type="AlphaFoldDB" id="F4B4Z4"/>
<protein>
    <submittedName>
        <fullName evidence="5">PaREP11</fullName>
    </submittedName>
</protein>
<dbReference type="GeneID" id="10599708"/>
<dbReference type="SUPFAM" id="SSF81593">
    <property type="entry name" value="Nucleotidyltransferase substrate binding subunit/domain"/>
    <property type="match status" value="1"/>
</dbReference>
<reference evidence="5 6" key="1">
    <citation type="journal article" date="2011" name="Extremophiles">
        <title>Genomic analysis of Acidianus hospitalis W1 a host for studying crenarchaeal virus and plasmid life cycles.</title>
        <authorList>
            <person name="You X.Y."/>
            <person name="Liu C."/>
            <person name="Wang S.Y."/>
            <person name="Jiang C.Y."/>
            <person name="Shah S.A."/>
            <person name="Prangishvili D."/>
            <person name="She Q."/>
            <person name="Liu S.J."/>
            <person name="Garrett R.A."/>
        </authorList>
    </citation>
    <scope>NUCLEOTIDE SEQUENCE [LARGE SCALE GENOMIC DNA]</scope>
    <source>
        <strain evidence="5 6">W1</strain>
    </source>
</reference>
<evidence type="ECO:0000256" key="2">
    <source>
        <dbReference type="ARBA" id="ARBA00022722"/>
    </source>
</evidence>
<dbReference type="KEGG" id="aho:Ahos_0268"/>
<dbReference type="eggNOG" id="arCOG02108">
    <property type="taxonomic scope" value="Archaea"/>
</dbReference>
<proteinExistence type="inferred from homology"/>
<dbReference type="PANTHER" id="PTHR33397:SF5">
    <property type="entry name" value="RNASE YUTE-RELATED"/>
    <property type="match status" value="1"/>
</dbReference>
<dbReference type="STRING" id="933801.Ahos_0268"/>
<dbReference type="GO" id="GO:0016787">
    <property type="term" value="F:hydrolase activity"/>
    <property type="evidence" value="ECO:0007669"/>
    <property type="project" value="UniProtKB-KW"/>
</dbReference>
<accession>F4B4Z4</accession>
<keyword evidence="2" id="KW-0540">Nuclease</keyword>
<dbReference type="Proteomes" id="UP000008458">
    <property type="component" value="Chromosome"/>
</dbReference>
<evidence type="ECO:0000313" key="5">
    <source>
        <dbReference type="EMBL" id="AEE93159.1"/>
    </source>
</evidence>
<comment type="similarity">
    <text evidence="4">Belongs to the HepT RNase toxin family.</text>
</comment>
<dbReference type="PANTHER" id="PTHR33397">
    <property type="entry name" value="UPF0331 PROTEIN YUTE"/>
    <property type="match status" value="1"/>
</dbReference>
<dbReference type="InterPro" id="IPR008201">
    <property type="entry name" value="HepT-like"/>
</dbReference>
<dbReference type="EMBL" id="CP002535">
    <property type="protein sequence ID" value="AEE93159.1"/>
    <property type="molecule type" value="Genomic_DNA"/>
</dbReference>
<dbReference type="InterPro" id="IPR037038">
    <property type="entry name" value="HepT-like_sf"/>
</dbReference>
<organism evidence="5 6">
    <name type="scientific">Acidianus hospitalis (strain W1)</name>
    <dbReference type="NCBI Taxonomy" id="933801"/>
    <lineage>
        <taxon>Archaea</taxon>
        <taxon>Thermoproteota</taxon>
        <taxon>Thermoprotei</taxon>
        <taxon>Sulfolobales</taxon>
        <taxon>Sulfolobaceae</taxon>
        <taxon>Acidianus</taxon>
    </lineage>
</organism>
<dbReference type="InterPro" id="IPR052379">
    <property type="entry name" value="Type_VII_TA_RNase"/>
</dbReference>
<evidence type="ECO:0000256" key="3">
    <source>
        <dbReference type="ARBA" id="ARBA00022801"/>
    </source>
</evidence>
<gene>
    <name evidence="5" type="ordered locus">Ahos_0268</name>
</gene>